<organism evidence="4">
    <name type="scientific">Photinus pyralis</name>
    <name type="common">Common eastern firefly</name>
    <name type="synonym">Lampyris pyralis</name>
    <dbReference type="NCBI Taxonomy" id="7054"/>
    <lineage>
        <taxon>Eukaryota</taxon>
        <taxon>Metazoa</taxon>
        <taxon>Ecdysozoa</taxon>
        <taxon>Arthropoda</taxon>
        <taxon>Hexapoda</taxon>
        <taxon>Insecta</taxon>
        <taxon>Pterygota</taxon>
        <taxon>Neoptera</taxon>
        <taxon>Endopterygota</taxon>
        <taxon>Coleoptera</taxon>
        <taxon>Polyphaga</taxon>
        <taxon>Elateriformia</taxon>
        <taxon>Elateroidea</taxon>
        <taxon>Lampyridae</taxon>
        <taxon>Lampyrinae</taxon>
        <taxon>Photinus</taxon>
    </lineage>
</organism>
<keyword evidence="2" id="KW-0456">Lyase</keyword>
<keyword evidence="1" id="KW-0210">Decarboxylase</keyword>
<evidence type="ECO:0000256" key="2">
    <source>
        <dbReference type="ARBA" id="ARBA00023239"/>
    </source>
</evidence>
<dbReference type="GO" id="GO:0004609">
    <property type="term" value="F:phosphatidylserine decarboxylase activity"/>
    <property type="evidence" value="ECO:0007669"/>
    <property type="project" value="InterPro"/>
</dbReference>
<dbReference type="GO" id="GO:0008654">
    <property type="term" value="P:phospholipid biosynthetic process"/>
    <property type="evidence" value="ECO:0007669"/>
    <property type="project" value="InterPro"/>
</dbReference>
<dbReference type="InterPro" id="IPR003817">
    <property type="entry name" value="PS_Dcarbxylase"/>
</dbReference>
<evidence type="ECO:0000313" key="4">
    <source>
        <dbReference type="EMBL" id="JAV59961.1"/>
    </source>
</evidence>
<dbReference type="EMBL" id="GEZM01085622">
    <property type="protein sequence ID" value="JAV59961.1"/>
    <property type="molecule type" value="Transcribed_RNA"/>
</dbReference>
<accession>A0A1Y1KHU3</accession>
<sequence>MSVNAPPFSHEPVVQELLDMIKAKKWENDFASGIKEAIKAAPVDLAKAHIYEGQNNDQTIKYFLDFCDRYLRWVPYTTSARDEPLWVLSLFYFVFDQKGIVEKQTPIEPKYIGQHTELSHWLQKYANTLGTWMDTGASGDIVSSFSNNPEYTVFQYEEPPGGWKTYNEFFTRKVKPIYRPISPINTVASPCDAKFDGFWPISQDGEVDLRINLKGFLWPIKHLLKDIPADVVNKFHGGTFMHSFLLPNNYHRVHAPVSGTVKHRAKIPGDVYLEVTADPETGTLLPPSRRMKPMPYKDRNGKDQIDAQNNPGYQWNQVRGLWLIDTTGSKDIDIGHVALFAVGMAQISSVKWDETGAPGTTIKKGDELGMISYGGSDYILMFEPGKVHFSDKKGDESPKKDVLYLQGAALVSKI</sequence>
<feature type="compositionally biased region" description="Basic and acidic residues" evidence="3">
    <location>
        <begin position="295"/>
        <end position="305"/>
    </location>
</feature>
<evidence type="ECO:0000256" key="3">
    <source>
        <dbReference type="SAM" id="MobiDB-lite"/>
    </source>
</evidence>
<dbReference type="PANTHER" id="PTHR10067:SF13">
    <property type="entry name" value="PHOSPHATIDYLSERINE DECARBOXYLASE"/>
    <property type="match status" value="1"/>
</dbReference>
<dbReference type="AlphaFoldDB" id="A0A1Y1KHU3"/>
<protein>
    <recommendedName>
        <fullName evidence="5">Phosphatidylserine decarboxylase</fullName>
    </recommendedName>
</protein>
<proteinExistence type="predicted"/>
<feature type="region of interest" description="Disordered" evidence="3">
    <location>
        <begin position="283"/>
        <end position="310"/>
    </location>
</feature>
<dbReference type="PANTHER" id="PTHR10067">
    <property type="entry name" value="PHOSPHATIDYLSERINE DECARBOXYLASE"/>
    <property type="match status" value="1"/>
</dbReference>
<reference evidence="4" key="1">
    <citation type="journal article" date="2016" name="Sci. Rep.">
        <title>Molecular characterization of firefly nuptial gifts: a multi-omics approach sheds light on postcopulatory sexual selection.</title>
        <authorList>
            <person name="Al-Wathiqui N."/>
            <person name="Fallon T.R."/>
            <person name="South A."/>
            <person name="Weng J.K."/>
            <person name="Lewis S.M."/>
        </authorList>
    </citation>
    <scope>NUCLEOTIDE SEQUENCE</scope>
</reference>
<evidence type="ECO:0000256" key="1">
    <source>
        <dbReference type="ARBA" id="ARBA00022793"/>
    </source>
</evidence>
<name>A0A1Y1KHU3_PHOPY</name>
<dbReference type="Pfam" id="PF02666">
    <property type="entry name" value="PS_Dcarbxylase"/>
    <property type="match status" value="1"/>
</dbReference>
<evidence type="ECO:0008006" key="5">
    <source>
        <dbReference type="Google" id="ProtNLM"/>
    </source>
</evidence>